<evidence type="ECO:0000256" key="8">
    <source>
        <dbReference type="RuleBase" id="RU000651"/>
    </source>
</evidence>
<evidence type="ECO:0000313" key="11">
    <source>
        <dbReference type="Proteomes" id="UP000823561"/>
    </source>
</evidence>
<dbReference type="PANTHER" id="PTHR11437">
    <property type="entry name" value="RIBONUCLEASE"/>
    <property type="match status" value="1"/>
</dbReference>
<dbReference type="SUPFAM" id="SSF54076">
    <property type="entry name" value="RNase A-like"/>
    <property type="match status" value="1"/>
</dbReference>
<name>A0AAV6G5U9_9TELE</name>
<keyword evidence="6 8" id="KW-0378">Hydrolase</keyword>
<keyword evidence="5 8" id="KW-0255">Endonuclease</keyword>
<dbReference type="GO" id="GO:0003676">
    <property type="term" value="F:nucleic acid binding"/>
    <property type="evidence" value="ECO:0007669"/>
    <property type="project" value="InterPro"/>
</dbReference>
<dbReference type="EMBL" id="JADWDJ010000014">
    <property type="protein sequence ID" value="KAG5270484.1"/>
    <property type="molecule type" value="Genomic_DNA"/>
</dbReference>
<feature type="domain" description="Ribonuclease A-domain" evidence="9">
    <location>
        <begin position="41"/>
        <end position="160"/>
    </location>
</feature>
<dbReference type="InterPro" id="IPR036816">
    <property type="entry name" value="RNaseA-like_dom_sf"/>
</dbReference>
<evidence type="ECO:0000256" key="5">
    <source>
        <dbReference type="ARBA" id="ARBA00022759"/>
    </source>
</evidence>
<dbReference type="GO" id="GO:0001525">
    <property type="term" value="P:angiogenesis"/>
    <property type="evidence" value="ECO:0007669"/>
    <property type="project" value="TreeGrafter"/>
</dbReference>
<gene>
    <name evidence="10" type="ORF">AALO_G00193150</name>
</gene>
<comment type="caution">
    <text evidence="10">The sequence shown here is derived from an EMBL/GenBank/DDBJ whole genome shotgun (WGS) entry which is preliminary data.</text>
</comment>
<evidence type="ECO:0000256" key="1">
    <source>
        <dbReference type="ARBA" id="ARBA00004613"/>
    </source>
</evidence>
<dbReference type="InterPro" id="IPR023412">
    <property type="entry name" value="RNaseA_domain"/>
</dbReference>
<comment type="similarity">
    <text evidence="2 8">Belongs to the pancreatic ribonuclease family.</text>
</comment>
<dbReference type="Proteomes" id="UP000823561">
    <property type="component" value="Chromosome 14"/>
</dbReference>
<dbReference type="Gene3D" id="3.10.130.10">
    <property type="entry name" value="Ribonuclease A-like domain"/>
    <property type="match status" value="1"/>
</dbReference>
<keyword evidence="4 8" id="KW-0540">Nuclease</keyword>
<keyword evidence="7" id="KW-1015">Disulfide bond</keyword>
<keyword evidence="8" id="KW-0732">Signal</keyword>
<dbReference type="PRINTS" id="PR00794">
    <property type="entry name" value="RIBONUCLEASE"/>
</dbReference>
<dbReference type="SMART" id="SM00092">
    <property type="entry name" value="RNAse_Pc"/>
    <property type="match status" value="1"/>
</dbReference>
<evidence type="ECO:0000259" key="9">
    <source>
        <dbReference type="SMART" id="SM00092"/>
    </source>
</evidence>
<dbReference type="InterPro" id="IPR023411">
    <property type="entry name" value="RNaseA_AS"/>
</dbReference>
<dbReference type="PANTHER" id="PTHR11437:SF10">
    <property type="entry name" value="ANGIOGENIN-RELATED"/>
    <property type="match status" value="1"/>
</dbReference>
<feature type="signal peptide" evidence="8">
    <location>
        <begin position="1"/>
        <end position="33"/>
    </location>
</feature>
<dbReference type="GO" id="GO:0005576">
    <property type="term" value="C:extracellular region"/>
    <property type="evidence" value="ECO:0007669"/>
    <property type="project" value="UniProtKB-SubCell"/>
</dbReference>
<feature type="chain" id="PRO_5043101864" description="Ribonuclease A-domain domain-containing protein" evidence="8">
    <location>
        <begin position="34"/>
        <end position="164"/>
    </location>
</feature>
<evidence type="ECO:0000256" key="4">
    <source>
        <dbReference type="ARBA" id="ARBA00022722"/>
    </source>
</evidence>
<dbReference type="GO" id="GO:0050830">
    <property type="term" value="P:defense response to Gram-positive bacterium"/>
    <property type="evidence" value="ECO:0007669"/>
    <property type="project" value="TreeGrafter"/>
</dbReference>
<evidence type="ECO:0000256" key="6">
    <source>
        <dbReference type="ARBA" id="ARBA00022801"/>
    </source>
</evidence>
<dbReference type="GO" id="GO:0004540">
    <property type="term" value="F:RNA nuclease activity"/>
    <property type="evidence" value="ECO:0007669"/>
    <property type="project" value="TreeGrafter"/>
</dbReference>
<sequence>MEKEDCMLSPPAATMTFQRLLFALGLLLSVSLCAHSQSAAVKQRYQKFVTQHINGNMNEYICDKEMRSRKITQTDSNDCKVTNTFIQASGQLVKRICGEAGTHYRGNLFKSNQPFPIISCTHRGGARYPKCEYRGHKSTRYIAIACEDGWPVHYEDDDLVIVQQ</sequence>
<dbReference type="AlphaFoldDB" id="A0AAV6G5U9"/>
<accession>A0AAV6G5U9</accession>
<dbReference type="Pfam" id="PF00074">
    <property type="entry name" value="RnaseA"/>
    <property type="match status" value="1"/>
</dbReference>
<dbReference type="CDD" id="cd06265">
    <property type="entry name" value="RNase_A_canonical"/>
    <property type="match status" value="1"/>
</dbReference>
<dbReference type="GO" id="GO:0050829">
    <property type="term" value="P:defense response to Gram-negative bacterium"/>
    <property type="evidence" value="ECO:0007669"/>
    <property type="project" value="TreeGrafter"/>
</dbReference>
<dbReference type="InterPro" id="IPR001427">
    <property type="entry name" value="RNaseA"/>
</dbReference>
<dbReference type="GO" id="GO:0004519">
    <property type="term" value="F:endonuclease activity"/>
    <property type="evidence" value="ECO:0007669"/>
    <property type="project" value="UniProtKB-KW"/>
</dbReference>
<reference evidence="10" key="1">
    <citation type="submission" date="2020-10" db="EMBL/GenBank/DDBJ databases">
        <title>Chromosome-scale genome assembly of the Allis shad, Alosa alosa.</title>
        <authorList>
            <person name="Margot Z."/>
            <person name="Christophe K."/>
            <person name="Cabau C."/>
            <person name="Louis A."/>
            <person name="Berthelot C."/>
            <person name="Parey E."/>
            <person name="Roest Crollius H."/>
            <person name="Montfort J."/>
            <person name="Robinson-Rechavi M."/>
            <person name="Bucao C."/>
            <person name="Bouchez O."/>
            <person name="Gislard M."/>
            <person name="Lluch J."/>
            <person name="Milhes M."/>
            <person name="Lampietro C."/>
            <person name="Lopez Roques C."/>
            <person name="Donnadieu C."/>
            <person name="Braasch I."/>
            <person name="Desvignes T."/>
            <person name="Postlethwait J."/>
            <person name="Bobe J."/>
            <person name="Guiguen Y."/>
        </authorList>
    </citation>
    <scope>NUCLEOTIDE SEQUENCE</scope>
    <source>
        <strain evidence="10">M-15738</strain>
        <tissue evidence="10">Blood</tissue>
    </source>
</reference>
<evidence type="ECO:0000313" key="10">
    <source>
        <dbReference type="EMBL" id="KAG5270484.1"/>
    </source>
</evidence>
<keyword evidence="11" id="KW-1185">Reference proteome</keyword>
<dbReference type="PROSITE" id="PS00127">
    <property type="entry name" value="RNASE_PANCREATIC"/>
    <property type="match status" value="1"/>
</dbReference>
<evidence type="ECO:0000256" key="3">
    <source>
        <dbReference type="ARBA" id="ARBA00022525"/>
    </source>
</evidence>
<organism evidence="10 11">
    <name type="scientific">Alosa alosa</name>
    <name type="common">allis shad</name>
    <dbReference type="NCBI Taxonomy" id="278164"/>
    <lineage>
        <taxon>Eukaryota</taxon>
        <taxon>Metazoa</taxon>
        <taxon>Chordata</taxon>
        <taxon>Craniata</taxon>
        <taxon>Vertebrata</taxon>
        <taxon>Euteleostomi</taxon>
        <taxon>Actinopterygii</taxon>
        <taxon>Neopterygii</taxon>
        <taxon>Teleostei</taxon>
        <taxon>Clupei</taxon>
        <taxon>Clupeiformes</taxon>
        <taxon>Clupeoidei</taxon>
        <taxon>Clupeidae</taxon>
        <taxon>Alosa</taxon>
    </lineage>
</organism>
<dbReference type="GO" id="GO:0016787">
    <property type="term" value="F:hydrolase activity"/>
    <property type="evidence" value="ECO:0007669"/>
    <property type="project" value="UniProtKB-KW"/>
</dbReference>
<keyword evidence="3" id="KW-0964">Secreted</keyword>
<proteinExistence type="inferred from homology"/>
<evidence type="ECO:0000256" key="2">
    <source>
        <dbReference type="ARBA" id="ARBA00005600"/>
    </source>
</evidence>
<evidence type="ECO:0000256" key="7">
    <source>
        <dbReference type="ARBA" id="ARBA00023157"/>
    </source>
</evidence>
<comment type="subcellular location">
    <subcellularLocation>
        <location evidence="1">Secreted</location>
    </subcellularLocation>
</comment>
<protein>
    <recommendedName>
        <fullName evidence="9">Ribonuclease A-domain domain-containing protein</fullName>
    </recommendedName>
</protein>